<evidence type="ECO:0000313" key="5">
    <source>
        <dbReference type="Proteomes" id="UP000033607"/>
    </source>
</evidence>
<keyword evidence="2 3" id="KW-0732">Signal</keyword>
<comment type="caution">
    <text evidence="4">The sequence shown here is derived from an EMBL/GenBank/DDBJ whole genome shotgun (WGS) entry which is preliminary data.</text>
</comment>
<dbReference type="PANTHER" id="PTHR35841:SF1">
    <property type="entry name" value="PHOSPHONATES-BINDING PERIPLASMIC PROTEIN"/>
    <property type="match status" value="1"/>
</dbReference>
<dbReference type="OrthoDB" id="9776786at2"/>
<proteinExistence type="inferred from homology"/>
<dbReference type="GO" id="GO:0055085">
    <property type="term" value="P:transmembrane transport"/>
    <property type="evidence" value="ECO:0007669"/>
    <property type="project" value="InterPro"/>
</dbReference>
<dbReference type="GO" id="GO:0043190">
    <property type="term" value="C:ATP-binding cassette (ABC) transporter complex"/>
    <property type="evidence" value="ECO:0007669"/>
    <property type="project" value="InterPro"/>
</dbReference>
<dbReference type="SUPFAM" id="SSF53850">
    <property type="entry name" value="Periplasmic binding protein-like II"/>
    <property type="match status" value="1"/>
</dbReference>
<name>A0A0F5Y9P5_9CYAN</name>
<evidence type="ECO:0000256" key="3">
    <source>
        <dbReference type="SAM" id="SignalP"/>
    </source>
</evidence>
<dbReference type="Pfam" id="PF12974">
    <property type="entry name" value="Phosphonate-bd"/>
    <property type="match status" value="1"/>
</dbReference>
<accession>A0A0F5Y9P5</accession>
<evidence type="ECO:0000256" key="2">
    <source>
        <dbReference type="ARBA" id="ARBA00022729"/>
    </source>
</evidence>
<dbReference type="NCBIfam" id="TIGR01098">
    <property type="entry name" value="3A0109s03R"/>
    <property type="match status" value="1"/>
</dbReference>
<dbReference type="AlphaFoldDB" id="A0A0F5Y9P5"/>
<organism evidence="4 5">
    <name type="scientific">Limnoraphis robusta CS-951</name>
    <dbReference type="NCBI Taxonomy" id="1637645"/>
    <lineage>
        <taxon>Bacteria</taxon>
        <taxon>Bacillati</taxon>
        <taxon>Cyanobacteriota</taxon>
        <taxon>Cyanophyceae</taxon>
        <taxon>Oscillatoriophycideae</taxon>
        <taxon>Oscillatoriales</taxon>
        <taxon>Sirenicapillariaceae</taxon>
        <taxon>Limnoraphis</taxon>
    </lineage>
</organism>
<protein>
    <submittedName>
        <fullName evidence="4">Phosphate ABC transporter substrate-binding protein</fullName>
    </submittedName>
</protein>
<comment type="similarity">
    <text evidence="1">Belongs to the phosphate/phosphite/phosphonate binding protein family.</text>
</comment>
<evidence type="ECO:0000256" key="1">
    <source>
        <dbReference type="ARBA" id="ARBA00007162"/>
    </source>
</evidence>
<dbReference type="RefSeq" id="WP_046281240.1">
    <property type="nucleotide sequence ID" value="NZ_LATL02000082.1"/>
</dbReference>
<reference evidence="4 5" key="1">
    <citation type="submission" date="2015-06" db="EMBL/GenBank/DDBJ databases">
        <title>Draft genome assembly of filamentous brackish cyanobacterium Limnoraphis robusta strain CS-951.</title>
        <authorList>
            <person name="Willis A."/>
            <person name="Parks M."/>
            <person name="Burford M.A."/>
        </authorList>
    </citation>
    <scope>NUCLEOTIDE SEQUENCE [LARGE SCALE GENOMIC DNA]</scope>
    <source>
        <strain evidence="4 5">CS-951</strain>
    </source>
</reference>
<feature type="signal peptide" evidence="3">
    <location>
        <begin position="1"/>
        <end position="25"/>
    </location>
</feature>
<sequence>MLRTFFGKTLLVGLATLLFSCTAQTTTSSPETNDPADNPELTGTIVVGDVTSQPAKKIKRYQPLADYLAANLGEFGIGVGEVKVAPDTEAMASLLKSGEVDIYFDSPYPAMLVNEISGAQPILRRWKGGDAVYYTIIFAMTDSGFTSLNDLTGHKLAFDDPTSTSGYVLPMVHMMEAGLNMKKKESSDESVAADEVGYVFSQDDQNNIQWVISRRVDAAAIDHRSFLNIPPESREAMTVLAETEKVARHVVLVREGLDPKLVEQIKQTLLNMDQSPEGREVMENFEETTKFDNFPTEEDIARMRELYEKVKNR</sequence>
<dbReference type="Proteomes" id="UP000033607">
    <property type="component" value="Unassembled WGS sequence"/>
</dbReference>
<dbReference type="PROSITE" id="PS51257">
    <property type="entry name" value="PROKAR_LIPOPROTEIN"/>
    <property type="match status" value="1"/>
</dbReference>
<dbReference type="PANTHER" id="PTHR35841">
    <property type="entry name" value="PHOSPHONATES-BINDING PERIPLASMIC PROTEIN"/>
    <property type="match status" value="1"/>
</dbReference>
<dbReference type="Gene3D" id="3.40.190.10">
    <property type="entry name" value="Periplasmic binding protein-like II"/>
    <property type="match status" value="2"/>
</dbReference>
<dbReference type="PATRIC" id="fig|1637645.4.peg.1626"/>
<gene>
    <name evidence="4" type="ORF">WN50_24575</name>
</gene>
<dbReference type="EMBL" id="LATL02000082">
    <property type="protein sequence ID" value="KKD35564.1"/>
    <property type="molecule type" value="Genomic_DNA"/>
</dbReference>
<dbReference type="InterPro" id="IPR005770">
    <property type="entry name" value="PhnD"/>
</dbReference>
<evidence type="ECO:0000313" key="4">
    <source>
        <dbReference type="EMBL" id="KKD35564.1"/>
    </source>
</evidence>
<feature type="chain" id="PRO_5002497816" evidence="3">
    <location>
        <begin position="26"/>
        <end position="313"/>
    </location>
</feature>